<dbReference type="Gene3D" id="1.20.5.340">
    <property type="match status" value="1"/>
</dbReference>
<dbReference type="Pfam" id="PF07798">
    <property type="entry name" value="CCDC90-like"/>
    <property type="match status" value="1"/>
</dbReference>
<protein>
    <recommendedName>
        <fullName evidence="10">DUF1640 domain-containing protein</fullName>
    </recommendedName>
</protein>
<dbReference type="PANTHER" id="PTHR14360:SF1">
    <property type="entry name" value="PROTEIN FMP32, MITOCHONDRIAL"/>
    <property type="match status" value="1"/>
</dbReference>
<gene>
    <name evidence="8" type="ORF">KFE25_006326</name>
</gene>
<evidence type="ECO:0000256" key="5">
    <source>
        <dbReference type="ARBA" id="ARBA00023054"/>
    </source>
</evidence>
<keyword evidence="9" id="KW-1185">Reference proteome</keyword>
<dbReference type="OMA" id="MAYMRFR"/>
<dbReference type="EMBL" id="JAGTXO010000002">
    <property type="protein sequence ID" value="KAG8469871.1"/>
    <property type="molecule type" value="Genomic_DNA"/>
</dbReference>
<evidence type="ECO:0000313" key="8">
    <source>
        <dbReference type="EMBL" id="KAG8469871.1"/>
    </source>
</evidence>
<dbReference type="Proteomes" id="UP000751190">
    <property type="component" value="Unassembled WGS sequence"/>
</dbReference>
<keyword evidence="4" id="KW-1133">Transmembrane helix</keyword>
<comment type="caution">
    <text evidence="8">The sequence shown here is derived from an EMBL/GenBank/DDBJ whole genome shotgun (WGS) entry which is preliminary data.</text>
</comment>
<dbReference type="AlphaFoldDB" id="A0A8J5XIT3"/>
<dbReference type="GO" id="GO:0016020">
    <property type="term" value="C:membrane"/>
    <property type="evidence" value="ECO:0007669"/>
    <property type="project" value="UniProtKB-SubCell"/>
</dbReference>
<reference evidence="8" key="1">
    <citation type="submission" date="2021-05" db="EMBL/GenBank/DDBJ databases">
        <title>The genome of the haptophyte Pavlova lutheri (Diacronema luteri, Pavlovales) - a model for lipid biosynthesis in eukaryotic algae.</title>
        <authorList>
            <person name="Hulatt C.J."/>
            <person name="Posewitz M.C."/>
        </authorList>
    </citation>
    <scope>NUCLEOTIDE SEQUENCE</scope>
    <source>
        <strain evidence="8">NIVA-4/92</strain>
    </source>
</reference>
<evidence type="ECO:0000256" key="1">
    <source>
        <dbReference type="ARBA" id="ARBA00004173"/>
    </source>
</evidence>
<evidence type="ECO:0000256" key="6">
    <source>
        <dbReference type="ARBA" id="ARBA00023128"/>
    </source>
</evidence>
<evidence type="ECO:0000256" key="3">
    <source>
        <dbReference type="ARBA" id="ARBA00022692"/>
    </source>
</evidence>
<dbReference type="InterPro" id="IPR024461">
    <property type="entry name" value="CCDC90-like"/>
</dbReference>
<comment type="subcellular location">
    <subcellularLocation>
        <location evidence="2">Membrane</location>
    </subcellularLocation>
    <subcellularLocation>
        <location evidence="1">Mitochondrion</location>
    </subcellularLocation>
</comment>
<evidence type="ECO:0000256" key="4">
    <source>
        <dbReference type="ARBA" id="ARBA00022989"/>
    </source>
</evidence>
<sequence length="185" mass="20905">MPTPAAPPVEAPPPRPAFDTFDVVTRLERSGFTAEQAVALKSVLNETILASVAEARDDMALEAQKSAELIHARLETQHRQTSDLVKNEIERFKAELERTRVDFKYEQDKTNANNRLDLNLEKGRVKDIVQTQDARMLELKQDYQAKVADLRTQIEQSKLDSVKYSIGTLVTLLSLGLVVLKFMRP</sequence>
<dbReference type="PANTHER" id="PTHR14360">
    <property type="entry name" value="PROTEIN FMP32, MITOCHONDRIAL"/>
    <property type="match status" value="1"/>
</dbReference>
<proteinExistence type="predicted"/>
<dbReference type="OrthoDB" id="889336at2759"/>
<evidence type="ECO:0000256" key="2">
    <source>
        <dbReference type="ARBA" id="ARBA00004370"/>
    </source>
</evidence>
<organism evidence="8 9">
    <name type="scientific">Diacronema lutheri</name>
    <name type="common">Unicellular marine alga</name>
    <name type="synonym">Monochrysis lutheri</name>
    <dbReference type="NCBI Taxonomy" id="2081491"/>
    <lineage>
        <taxon>Eukaryota</taxon>
        <taxon>Haptista</taxon>
        <taxon>Haptophyta</taxon>
        <taxon>Pavlovophyceae</taxon>
        <taxon>Pavlovales</taxon>
        <taxon>Pavlovaceae</taxon>
        <taxon>Diacronema</taxon>
    </lineage>
</organism>
<evidence type="ECO:0000313" key="9">
    <source>
        <dbReference type="Proteomes" id="UP000751190"/>
    </source>
</evidence>
<keyword evidence="7" id="KW-0472">Membrane</keyword>
<evidence type="ECO:0008006" key="10">
    <source>
        <dbReference type="Google" id="ProtNLM"/>
    </source>
</evidence>
<accession>A0A8J5XIT3</accession>
<keyword evidence="6" id="KW-0496">Mitochondrion</keyword>
<dbReference type="GO" id="GO:0005739">
    <property type="term" value="C:mitochondrion"/>
    <property type="evidence" value="ECO:0007669"/>
    <property type="project" value="UniProtKB-SubCell"/>
</dbReference>
<keyword evidence="3" id="KW-0812">Transmembrane</keyword>
<keyword evidence="5" id="KW-0175">Coiled coil</keyword>
<name>A0A8J5XIT3_DIALT</name>
<evidence type="ECO:0000256" key="7">
    <source>
        <dbReference type="ARBA" id="ARBA00023136"/>
    </source>
</evidence>